<dbReference type="AlphaFoldDB" id="A0AB38PQQ4"/>
<accession>A0AB38PQQ4</accession>
<sequence>METILILASLLSIIAFVVGMFNPKIVKCKSRGKVALLYISLFFAFTFLLPAASSPTDSSITESEYSNERASKTRDNSTEIESSIGKPIKIGHFIYTINKVEFRKTVGDDMWGETADGVYMLIYLTIKNISDETRTLDESSFHVTDKEGVQYDYSIEGSSAYEISTSTKSVFLKQCHPNVTTKGTLVYEVPMKGEYYLHLAGDFWGTNSVRVLLK</sequence>
<feature type="transmembrane region" description="Helical" evidence="3">
    <location>
        <begin position="35"/>
        <end position="53"/>
    </location>
</feature>
<evidence type="ECO:0000313" key="6">
    <source>
        <dbReference type="EMBL" id="TWV51316.1"/>
    </source>
</evidence>
<feature type="transmembrane region" description="Helical" evidence="3">
    <location>
        <begin position="6"/>
        <end position="23"/>
    </location>
</feature>
<protein>
    <submittedName>
        <fullName evidence="6">DUF4352 domain-containing protein</fullName>
    </submittedName>
</protein>
<dbReference type="Proteomes" id="UP000319026">
    <property type="component" value="Unassembled WGS sequence"/>
</dbReference>
<keyword evidence="3" id="KW-0472">Membrane</keyword>
<keyword evidence="3" id="KW-0812">Transmembrane</keyword>
<feature type="compositionally biased region" description="Basic and acidic residues" evidence="2">
    <location>
        <begin position="66"/>
        <end position="77"/>
    </location>
</feature>
<evidence type="ECO:0000313" key="7">
    <source>
        <dbReference type="Proteomes" id="UP000315444"/>
    </source>
</evidence>
<comment type="caution">
    <text evidence="6">The sequence shown here is derived from an EMBL/GenBank/DDBJ whole genome shotgun (WGS) entry which is preliminary data.</text>
</comment>
<proteinExistence type="predicted"/>
<keyword evidence="3" id="KW-1133">Transmembrane helix</keyword>
<dbReference type="Proteomes" id="UP000315444">
    <property type="component" value="Unassembled WGS sequence"/>
</dbReference>
<gene>
    <name evidence="6" type="ORF">FSA03_06815</name>
    <name evidence="5" type="ORF">FSA06_11755</name>
</gene>
<organism evidence="6 8">
    <name type="scientific">Bacteroides fragilis</name>
    <dbReference type="NCBI Taxonomy" id="817"/>
    <lineage>
        <taxon>Bacteria</taxon>
        <taxon>Pseudomonadati</taxon>
        <taxon>Bacteroidota</taxon>
        <taxon>Bacteroidia</taxon>
        <taxon>Bacteroidales</taxon>
        <taxon>Bacteroidaceae</taxon>
        <taxon>Bacteroides</taxon>
    </lineage>
</organism>
<dbReference type="EMBL" id="VOHV01000004">
    <property type="protein sequence ID" value="TWV41696.1"/>
    <property type="molecule type" value="Genomic_DNA"/>
</dbReference>
<evidence type="ECO:0000256" key="1">
    <source>
        <dbReference type="ARBA" id="ARBA00022729"/>
    </source>
</evidence>
<feature type="compositionally biased region" description="Polar residues" evidence="2">
    <location>
        <begin position="55"/>
        <end position="64"/>
    </location>
</feature>
<dbReference type="RefSeq" id="WP_146331772.1">
    <property type="nucleotide sequence ID" value="NZ_JAPUAO010000002.1"/>
</dbReference>
<evidence type="ECO:0000313" key="8">
    <source>
        <dbReference type="Proteomes" id="UP000319026"/>
    </source>
</evidence>
<dbReference type="Gene3D" id="2.60.40.1240">
    <property type="match status" value="1"/>
</dbReference>
<keyword evidence="1" id="KW-0732">Signal</keyword>
<dbReference type="InterPro" id="IPR029050">
    <property type="entry name" value="Immunoprotect_excell_Ig-like"/>
</dbReference>
<reference evidence="5 7" key="2">
    <citation type="submission" date="2019-07" db="EMBL/GenBank/DDBJ databases">
        <title>Genome sequencing of Bacteroides fragilis.</title>
        <authorList>
            <person name="Galasyn E.V."/>
            <person name="Ruoff K.L."/>
            <person name="Price C.E."/>
            <person name="Valls R.A."/>
            <person name="O'Toole G.A."/>
        </authorList>
    </citation>
    <scope>NUCLEOTIDE SEQUENCE [LARGE SCALE GENOMIC DNA]</scope>
    <source>
        <strain evidence="5 7">AD135F_1B</strain>
    </source>
</reference>
<evidence type="ECO:0000256" key="3">
    <source>
        <dbReference type="SAM" id="Phobius"/>
    </source>
</evidence>
<reference evidence="6 8" key="1">
    <citation type="submission" date="2019-07" db="EMBL/GenBank/DDBJ databases">
        <title>Genome Sequencing of Bacteroides fragilis.</title>
        <authorList>
            <person name="Pinto K.M."/>
            <person name="Ruoff K.L."/>
            <person name="Price C.E."/>
            <person name="Valls R.A."/>
            <person name="O'Toole G.A."/>
        </authorList>
    </citation>
    <scope>NUCLEOTIDE SEQUENCE [LARGE SCALE GENOMIC DNA]</scope>
    <source>
        <strain evidence="6 8">AD135F_3B</strain>
    </source>
</reference>
<feature type="region of interest" description="Disordered" evidence="2">
    <location>
        <begin position="54"/>
        <end position="78"/>
    </location>
</feature>
<name>A0AB38PQQ4_BACFG</name>
<evidence type="ECO:0000259" key="4">
    <source>
        <dbReference type="Pfam" id="PF11611"/>
    </source>
</evidence>
<dbReference type="Pfam" id="PF11611">
    <property type="entry name" value="DUF4352"/>
    <property type="match status" value="1"/>
</dbReference>
<evidence type="ECO:0000256" key="2">
    <source>
        <dbReference type="SAM" id="MobiDB-lite"/>
    </source>
</evidence>
<dbReference type="InterPro" id="IPR029051">
    <property type="entry name" value="DUF4352"/>
</dbReference>
<dbReference type="EMBL" id="VOHT01000002">
    <property type="protein sequence ID" value="TWV51316.1"/>
    <property type="molecule type" value="Genomic_DNA"/>
</dbReference>
<evidence type="ECO:0000313" key="5">
    <source>
        <dbReference type="EMBL" id="TWV41696.1"/>
    </source>
</evidence>
<feature type="domain" description="DUF4352" evidence="4">
    <location>
        <begin position="83"/>
        <end position="206"/>
    </location>
</feature>